<dbReference type="AlphaFoldDB" id="A0A8T7M608"/>
<keyword evidence="1" id="KW-0812">Transmembrane</keyword>
<keyword evidence="1" id="KW-1133">Transmembrane helix</keyword>
<name>A0A8T7M608_9CHLR</name>
<evidence type="ECO:0000313" key="4">
    <source>
        <dbReference type="Proteomes" id="UP000521676"/>
    </source>
</evidence>
<evidence type="ECO:0000256" key="1">
    <source>
        <dbReference type="SAM" id="Phobius"/>
    </source>
</evidence>
<gene>
    <name evidence="2" type="ORF">HXX08_16305</name>
    <name evidence="3" type="ORF">OZ401_002942</name>
</gene>
<evidence type="ECO:0000313" key="5">
    <source>
        <dbReference type="Proteomes" id="UP001431572"/>
    </source>
</evidence>
<dbReference type="Proteomes" id="UP001431572">
    <property type="component" value="Chromosome 2"/>
</dbReference>
<reference evidence="3" key="2">
    <citation type="journal article" date="2024" name="Nature">
        <title>Anoxygenic phototroph of the Chloroflexota uses a type I reaction centre.</title>
        <authorList>
            <person name="Tsuji J.M."/>
            <person name="Shaw N.A."/>
            <person name="Nagashima S."/>
            <person name="Venkiteswaran J.J."/>
            <person name="Schiff S.L."/>
            <person name="Watanabe T."/>
            <person name="Fukui M."/>
            <person name="Hanada S."/>
            <person name="Tank M."/>
            <person name="Neufeld J.D."/>
        </authorList>
    </citation>
    <scope>NUCLEOTIDE SEQUENCE</scope>
    <source>
        <strain evidence="3">L227-S17</strain>
    </source>
</reference>
<evidence type="ECO:0000313" key="3">
    <source>
        <dbReference type="EMBL" id="WJW69334.1"/>
    </source>
</evidence>
<keyword evidence="5" id="KW-1185">Reference proteome</keyword>
<evidence type="ECO:0000313" key="2">
    <source>
        <dbReference type="EMBL" id="NWJ47422.1"/>
    </source>
</evidence>
<dbReference type="EMBL" id="JACATZ010000003">
    <property type="protein sequence ID" value="NWJ47422.1"/>
    <property type="molecule type" value="Genomic_DNA"/>
</dbReference>
<organism evidence="2 4">
    <name type="scientific">Candidatus Chlorohelix allophototropha</name>
    <dbReference type="NCBI Taxonomy" id="3003348"/>
    <lineage>
        <taxon>Bacteria</taxon>
        <taxon>Bacillati</taxon>
        <taxon>Chloroflexota</taxon>
        <taxon>Chloroflexia</taxon>
        <taxon>Candidatus Chloroheliales</taxon>
        <taxon>Candidatus Chloroheliaceae</taxon>
        <taxon>Candidatus Chlorohelix</taxon>
    </lineage>
</organism>
<reference evidence="2 4" key="1">
    <citation type="submission" date="2020-06" db="EMBL/GenBank/DDBJ databases">
        <title>Anoxygenic phototrophic Chloroflexota member uses a Type I reaction center.</title>
        <authorList>
            <person name="Tsuji J.M."/>
            <person name="Shaw N.A."/>
            <person name="Nagashima S."/>
            <person name="Venkiteswaran J."/>
            <person name="Schiff S.L."/>
            <person name="Hanada S."/>
            <person name="Tank M."/>
            <person name="Neufeld J.D."/>
        </authorList>
    </citation>
    <scope>NUCLEOTIDE SEQUENCE [LARGE SCALE GENOMIC DNA]</scope>
    <source>
        <strain evidence="2">L227-S17</strain>
    </source>
</reference>
<dbReference type="RefSeq" id="WP_341471223.1">
    <property type="nucleotide sequence ID" value="NZ_CP128400.1"/>
</dbReference>
<feature type="transmembrane region" description="Helical" evidence="1">
    <location>
        <begin position="12"/>
        <end position="30"/>
    </location>
</feature>
<proteinExistence type="predicted"/>
<feature type="transmembrane region" description="Helical" evidence="1">
    <location>
        <begin position="36"/>
        <end position="57"/>
    </location>
</feature>
<dbReference type="EMBL" id="CP128400">
    <property type="protein sequence ID" value="WJW69334.1"/>
    <property type="molecule type" value="Genomic_DNA"/>
</dbReference>
<protein>
    <submittedName>
        <fullName evidence="2">Uncharacterized protein</fullName>
    </submittedName>
</protein>
<accession>A0A8T7M608</accession>
<keyword evidence="1" id="KW-0472">Membrane</keyword>
<dbReference type="Proteomes" id="UP000521676">
    <property type="component" value="Unassembled WGS sequence"/>
</dbReference>
<sequence>MKEPETKNKIARLAEIVILAGVALVIFLDFQTDGPMVILLYGLLFVAGAVYLAWLVTKHRSDE</sequence>